<dbReference type="AlphaFoldDB" id="A0A8C9K952"/>
<feature type="compositionally biased region" description="Polar residues" evidence="1">
    <location>
        <begin position="83"/>
        <end position="93"/>
    </location>
</feature>
<feature type="compositionally biased region" description="Basic and acidic residues" evidence="1">
    <location>
        <begin position="1"/>
        <end position="11"/>
    </location>
</feature>
<protein>
    <submittedName>
        <fullName evidence="2">Uncharacterized protein</fullName>
    </submittedName>
</protein>
<reference evidence="2" key="1">
    <citation type="submission" date="2025-08" db="UniProtKB">
        <authorList>
            <consortium name="Ensembl"/>
        </authorList>
    </citation>
    <scope>IDENTIFICATION</scope>
</reference>
<feature type="region of interest" description="Disordered" evidence="1">
    <location>
        <begin position="1"/>
        <end position="26"/>
    </location>
</feature>
<proteinExistence type="predicted"/>
<keyword evidence="3" id="KW-1185">Reference proteome</keyword>
<organism evidence="2 3">
    <name type="scientific">Panthera tigris altaica</name>
    <name type="common">Siberian tiger</name>
    <dbReference type="NCBI Taxonomy" id="74533"/>
    <lineage>
        <taxon>Eukaryota</taxon>
        <taxon>Metazoa</taxon>
        <taxon>Chordata</taxon>
        <taxon>Craniata</taxon>
        <taxon>Vertebrata</taxon>
        <taxon>Euteleostomi</taxon>
        <taxon>Mammalia</taxon>
        <taxon>Eutheria</taxon>
        <taxon>Laurasiatheria</taxon>
        <taxon>Carnivora</taxon>
        <taxon>Feliformia</taxon>
        <taxon>Felidae</taxon>
        <taxon>Pantherinae</taxon>
        <taxon>Panthera</taxon>
    </lineage>
</organism>
<dbReference type="Proteomes" id="UP000675900">
    <property type="component" value="Unassembled WGS sequence"/>
</dbReference>
<reference evidence="2" key="2">
    <citation type="submission" date="2025-09" db="UniProtKB">
        <authorList>
            <consortium name="Ensembl"/>
        </authorList>
    </citation>
    <scope>IDENTIFICATION</scope>
</reference>
<evidence type="ECO:0000313" key="2">
    <source>
        <dbReference type="Ensembl" id="ENSPTIP00000018447.1"/>
    </source>
</evidence>
<feature type="compositionally biased region" description="Pro residues" evidence="1">
    <location>
        <begin position="62"/>
        <end position="73"/>
    </location>
</feature>
<dbReference type="GeneTree" id="ENSGT01050000245064"/>
<evidence type="ECO:0000256" key="1">
    <source>
        <dbReference type="SAM" id="MobiDB-lite"/>
    </source>
</evidence>
<accession>A0A8C9K952</accession>
<name>A0A8C9K952_PANTA</name>
<feature type="region of interest" description="Disordered" evidence="1">
    <location>
        <begin position="50"/>
        <end position="93"/>
    </location>
</feature>
<evidence type="ECO:0000313" key="3">
    <source>
        <dbReference type="Proteomes" id="UP000675900"/>
    </source>
</evidence>
<sequence>MARKSTTDHDNNLLYGGDLGSEVRGCAFPPREERFTKKSDEAREMLSNLDLEQVHSSRAGPTVPPAPLSPPMDSPSGFGKQEPQLTLTSVPGS</sequence>
<dbReference type="Ensembl" id="ENSPTIT00000022720.1">
    <property type="protein sequence ID" value="ENSPTIP00000018447.1"/>
    <property type="gene ID" value="ENSPTIG00000016571.1"/>
</dbReference>